<dbReference type="EMBL" id="FUYA01000008">
    <property type="protein sequence ID" value="SKA77912.1"/>
    <property type="molecule type" value="Genomic_DNA"/>
</dbReference>
<evidence type="ECO:0000256" key="1">
    <source>
        <dbReference type="ARBA" id="ARBA00004651"/>
    </source>
</evidence>
<sequence length="297" mass="31403">MQTRILKANILLLLTAAIWGSGFVAQRSGMDYVGPMTYSALRFGIGALSLTPLLWLNSRKGIPVLSQGVDKKFIFLAPCLTGLALFVGISLQQIGLLHTTAGKAGFITGLYVALVPILGLFVGLRPGFGGLFGPLICAAGLYFISVTKDFTLATSDALIIISAFAWAIQVLLLGWLSPKIDGIRLAFGQFLVCSVLSLFCALAFETLPIQGILDGWFPIVYGGVMPVGVAFTLQVIAQKDSPPAHAATILSMEAVFAAVGGWLILGETLSSRALLGCSLMLAGMLIAQLWPKADKAR</sequence>
<dbReference type="SUPFAM" id="SSF103481">
    <property type="entry name" value="Multidrug resistance efflux transporter EmrE"/>
    <property type="match status" value="1"/>
</dbReference>
<dbReference type="STRING" id="1121442.SAMN02745702_02394"/>
<proteinExistence type="predicted"/>
<evidence type="ECO:0000313" key="9">
    <source>
        <dbReference type="Proteomes" id="UP000189733"/>
    </source>
</evidence>
<evidence type="ECO:0000256" key="5">
    <source>
        <dbReference type="ARBA" id="ARBA00023136"/>
    </source>
</evidence>
<dbReference type="GO" id="GO:0005886">
    <property type="term" value="C:plasma membrane"/>
    <property type="evidence" value="ECO:0007669"/>
    <property type="project" value="UniProtKB-SubCell"/>
</dbReference>
<evidence type="ECO:0000256" key="4">
    <source>
        <dbReference type="ARBA" id="ARBA00022989"/>
    </source>
</evidence>
<evidence type="ECO:0000313" key="8">
    <source>
        <dbReference type="EMBL" id="SKA77912.1"/>
    </source>
</evidence>
<dbReference type="Gene3D" id="1.10.3730.20">
    <property type="match status" value="1"/>
</dbReference>
<dbReference type="Proteomes" id="UP000189733">
    <property type="component" value="Unassembled WGS sequence"/>
</dbReference>
<name>A0A1T4WKQ1_9BACT</name>
<evidence type="ECO:0000256" key="3">
    <source>
        <dbReference type="ARBA" id="ARBA00022692"/>
    </source>
</evidence>
<evidence type="ECO:0000259" key="7">
    <source>
        <dbReference type="Pfam" id="PF00892"/>
    </source>
</evidence>
<feature type="transmembrane region" description="Helical" evidence="6">
    <location>
        <begin position="157"/>
        <end position="176"/>
    </location>
</feature>
<keyword evidence="3 6" id="KW-0812">Transmembrane</keyword>
<keyword evidence="5 6" id="KW-0472">Membrane</keyword>
<feature type="transmembrane region" description="Helical" evidence="6">
    <location>
        <begin position="35"/>
        <end position="55"/>
    </location>
</feature>
<dbReference type="AlphaFoldDB" id="A0A1T4WKQ1"/>
<dbReference type="PANTHER" id="PTHR42920">
    <property type="entry name" value="OS03G0707200 PROTEIN-RELATED"/>
    <property type="match status" value="1"/>
</dbReference>
<dbReference type="InterPro" id="IPR037185">
    <property type="entry name" value="EmrE-like"/>
</dbReference>
<dbReference type="Pfam" id="PF00892">
    <property type="entry name" value="EamA"/>
    <property type="match status" value="2"/>
</dbReference>
<feature type="transmembrane region" description="Helical" evidence="6">
    <location>
        <begin position="183"/>
        <end position="204"/>
    </location>
</feature>
<keyword evidence="2" id="KW-1003">Cell membrane</keyword>
<feature type="transmembrane region" description="Helical" evidence="6">
    <location>
        <begin position="216"/>
        <end position="237"/>
    </location>
</feature>
<dbReference type="RefSeq" id="WP_078685673.1">
    <property type="nucleotide sequence ID" value="NZ_FUYA01000008.1"/>
</dbReference>
<evidence type="ECO:0000256" key="2">
    <source>
        <dbReference type="ARBA" id="ARBA00022475"/>
    </source>
</evidence>
<dbReference type="OrthoDB" id="9804865at2"/>
<feature type="transmembrane region" description="Helical" evidence="6">
    <location>
        <begin position="271"/>
        <end position="290"/>
    </location>
</feature>
<feature type="transmembrane region" description="Helical" evidence="6">
    <location>
        <begin position="244"/>
        <end position="265"/>
    </location>
</feature>
<keyword evidence="4 6" id="KW-1133">Transmembrane helix</keyword>
<gene>
    <name evidence="8" type="ORF">SAMN02745702_02394</name>
</gene>
<keyword evidence="9" id="KW-1185">Reference proteome</keyword>
<reference evidence="8 9" key="1">
    <citation type="submission" date="2017-02" db="EMBL/GenBank/DDBJ databases">
        <authorList>
            <person name="Peterson S.W."/>
        </authorList>
    </citation>
    <scope>NUCLEOTIDE SEQUENCE [LARGE SCALE GENOMIC DNA]</scope>
    <source>
        <strain evidence="8 9">DSM 18034</strain>
    </source>
</reference>
<organism evidence="8 9">
    <name type="scientific">Desulfobaculum bizertense DSM 18034</name>
    <dbReference type="NCBI Taxonomy" id="1121442"/>
    <lineage>
        <taxon>Bacteria</taxon>
        <taxon>Pseudomonadati</taxon>
        <taxon>Thermodesulfobacteriota</taxon>
        <taxon>Desulfovibrionia</taxon>
        <taxon>Desulfovibrionales</taxon>
        <taxon>Desulfovibrionaceae</taxon>
        <taxon>Desulfobaculum</taxon>
    </lineage>
</organism>
<feature type="domain" description="EamA" evidence="7">
    <location>
        <begin position="7"/>
        <end position="145"/>
    </location>
</feature>
<feature type="transmembrane region" description="Helical" evidence="6">
    <location>
        <begin position="101"/>
        <end position="121"/>
    </location>
</feature>
<feature type="transmembrane region" description="Helical" evidence="6">
    <location>
        <begin position="75"/>
        <end position="95"/>
    </location>
</feature>
<evidence type="ECO:0000256" key="6">
    <source>
        <dbReference type="SAM" id="Phobius"/>
    </source>
</evidence>
<feature type="transmembrane region" description="Helical" evidence="6">
    <location>
        <begin position="128"/>
        <end position="145"/>
    </location>
</feature>
<dbReference type="InterPro" id="IPR000620">
    <property type="entry name" value="EamA_dom"/>
</dbReference>
<comment type="subcellular location">
    <subcellularLocation>
        <location evidence="1">Cell membrane</location>
        <topology evidence="1">Multi-pass membrane protein</topology>
    </subcellularLocation>
</comment>
<dbReference type="PANTHER" id="PTHR42920:SF5">
    <property type="entry name" value="EAMA DOMAIN-CONTAINING PROTEIN"/>
    <property type="match status" value="1"/>
</dbReference>
<accession>A0A1T4WKQ1</accession>
<feature type="domain" description="EamA" evidence="7">
    <location>
        <begin position="156"/>
        <end position="286"/>
    </location>
</feature>
<protein>
    <submittedName>
        <fullName evidence="8">Permease of the drug/metabolite transporter (DMT) superfamily</fullName>
    </submittedName>
</protein>
<dbReference type="InterPro" id="IPR051258">
    <property type="entry name" value="Diverse_Substrate_Transporter"/>
</dbReference>